<sequence length="675" mass="76092">MVQGSPFIAAVLNQLNAVQREAACYLDGPLLVLAGAGSGKTRVITQKIAWLIDTCGYAPQHIAAITFTNKAASEMQGRMRQLLPGTSTKGLTVCTFHALGLQILRQEAVNIGYKPQFSVLDMADTQQIMIGLLKTADKQVVRRVYSHISQWKNALLGPAEARAKAESDLDMQDALVYQAYQNTLKAYQAMDFDDLIRLPAELFGHRSDLLERWRKKLNYLLIDEYQDTNACQYAIVKQLCGVSGAFTAVGDDDQAIYGWRGADAGNMRQLHVDFPQLKVIQLTQNYRSTLRILQAANSVIANNERMYDKQLWSEHGLGDPLQILATRDDADEAQKVVMRLLAHKFECRTQFSDYAILYRSNHQARILEQSLRNEKIPYEMSGGVSYFDRAEIKDILAYLRLLTNDDDDPAFIRAVTSPRRGIGATTLERLGEYAGSRQISLFAAAFETGLQSQLPTAQLQALMTFCEYINRLHDRVTRTPAGELLADLLRDIGYEAWLFDNEEGRAAQTRWNNVQEFVAWMARKGEADQKNLFELTQTIALITLLDKRDQEDMDAVRLSTIHAAKGLEFGHVFLIGVEDGLLPHRESVDNGTLEEERRLMYVAITRAQRSLTLSYCQKRKRGGDWEGCEPSRFISEIADETIRRPDAQVDPAQARERGNARLAQLKAMLTENPQL</sequence>
<dbReference type="InterPro" id="IPR014016">
    <property type="entry name" value="UvrD-like_ATP-bd"/>
</dbReference>
<dbReference type="EC" id="5.6.2.4" evidence="10"/>
<evidence type="ECO:0000256" key="6">
    <source>
        <dbReference type="ARBA" id="ARBA00022840"/>
    </source>
</evidence>
<evidence type="ECO:0000256" key="8">
    <source>
        <dbReference type="ARBA" id="ARBA00023235"/>
    </source>
</evidence>
<feature type="domain" description="UvrD-like helicase C-terminal" evidence="13">
    <location>
        <begin position="290"/>
        <end position="566"/>
    </location>
</feature>
<keyword evidence="6" id="KW-0067">ATP-binding</keyword>
<dbReference type="AlphaFoldDB" id="E6QUP4"/>
<organism evidence="14">
    <name type="scientific">mine drainage metagenome</name>
    <dbReference type="NCBI Taxonomy" id="410659"/>
    <lineage>
        <taxon>unclassified sequences</taxon>
        <taxon>metagenomes</taxon>
        <taxon>ecological metagenomes</taxon>
    </lineage>
</organism>
<evidence type="ECO:0000256" key="2">
    <source>
        <dbReference type="ARBA" id="ARBA00022705"/>
    </source>
</evidence>
<dbReference type="PANTHER" id="PTHR11070:SF64">
    <property type="entry name" value="ATP-DEPENDENT DNA HELICASE REP"/>
    <property type="match status" value="1"/>
</dbReference>
<keyword evidence="4 14" id="KW-0378">Hydrolase</keyword>
<proteinExistence type="inferred from homology"/>
<dbReference type="Pfam" id="PF00580">
    <property type="entry name" value="UvrD-helicase"/>
    <property type="match status" value="1"/>
</dbReference>
<feature type="domain" description="UvrD-like helicase ATP-binding" evidence="12">
    <location>
        <begin position="13"/>
        <end position="289"/>
    </location>
</feature>
<dbReference type="PROSITE" id="PS51217">
    <property type="entry name" value="UVRD_HELICASE_CTER"/>
    <property type="match status" value="1"/>
</dbReference>
<dbReference type="Gene3D" id="3.40.50.300">
    <property type="entry name" value="P-loop containing nucleotide triphosphate hydrolases"/>
    <property type="match status" value="2"/>
</dbReference>
<keyword evidence="5 14" id="KW-0347">Helicase</keyword>
<dbReference type="Gene3D" id="1.10.486.10">
    <property type="entry name" value="PCRA, domain 4"/>
    <property type="match status" value="1"/>
</dbReference>
<keyword evidence="3" id="KW-0547">Nucleotide-binding</keyword>
<dbReference type="GO" id="GO:0043138">
    <property type="term" value="F:3'-5' DNA helicase activity"/>
    <property type="evidence" value="ECO:0007669"/>
    <property type="project" value="UniProtKB-EC"/>
</dbReference>
<evidence type="ECO:0000256" key="5">
    <source>
        <dbReference type="ARBA" id="ARBA00022806"/>
    </source>
</evidence>
<comment type="catalytic activity">
    <reaction evidence="11">
        <text>ATP + H2O = ADP + phosphate + H(+)</text>
        <dbReference type="Rhea" id="RHEA:13065"/>
        <dbReference type="ChEBI" id="CHEBI:15377"/>
        <dbReference type="ChEBI" id="CHEBI:15378"/>
        <dbReference type="ChEBI" id="CHEBI:30616"/>
        <dbReference type="ChEBI" id="CHEBI:43474"/>
        <dbReference type="ChEBI" id="CHEBI:456216"/>
        <dbReference type="EC" id="5.6.2.4"/>
    </reaction>
</comment>
<gene>
    <name evidence="14" type="primary">rep</name>
    <name evidence="14" type="ORF">CARN7_1770</name>
</gene>
<comment type="similarity">
    <text evidence="1">Belongs to the helicase family. UvrD subfamily.</text>
</comment>
<dbReference type="CDD" id="cd18807">
    <property type="entry name" value="SF1_C_UvrD"/>
    <property type="match status" value="1"/>
</dbReference>
<evidence type="ECO:0000256" key="3">
    <source>
        <dbReference type="ARBA" id="ARBA00022741"/>
    </source>
</evidence>
<dbReference type="GO" id="GO:0006260">
    <property type="term" value="P:DNA replication"/>
    <property type="evidence" value="ECO:0007669"/>
    <property type="project" value="UniProtKB-KW"/>
</dbReference>
<dbReference type="GO" id="GO:0016887">
    <property type="term" value="F:ATP hydrolysis activity"/>
    <property type="evidence" value="ECO:0007669"/>
    <property type="project" value="RHEA"/>
</dbReference>
<evidence type="ECO:0000256" key="4">
    <source>
        <dbReference type="ARBA" id="ARBA00022801"/>
    </source>
</evidence>
<dbReference type="GO" id="GO:0005524">
    <property type="term" value="F:ATP binding"/>
    <property type="evidence" value="ECO:0007669"/>
    <property type="project" value="UniProtKB-KW"/>
</dbReference>
<evidence type="ECO:0000259" key="13">
    <source>
        <dbReference type="PROSITE" id="PS51217"/>
    </source>
</evidence>
<dbReference type="SUPFAM" id="SSF52540">
    <property type="entry name" value="P-loop containing nucleoside triphosphate hydrolases"/>
    <property type="match status" value="1"/>
</dbReference>
<dbReference type="CDD" id="cd17932">
    <property type="entry name" value="DEXQc_UvrD"/>
    <property type="match status" value="1"/>
</dbReference>
<evidence type="ECO:0000256" key="1">
    <source>
        <dbReference type="ARBA" id="ARBA00009922"/>
    </source>
</evidence>
<evidence type="ECO:0000256" key="11">
    <source>
        <dbReference type="ARBA" id="ARBA00048988"/>
    </source>
</evidence>
<accession>E6QUP4</accession>
<evidence type="ECO:0000256" key="9">
    <source>
        <dbReference type="ARBA" id="ARBA00034617"/>
    </source>
</evidence>
<dbReference type="Gene3D" id="1.10.10.160">
    <property type="match status" value="1"/>
</dbReference>
<dbReference type="HAMAP" id="MF_01920">
    <property type="entry name" value="Helicase_Rep"/>
    <property type="match status" value="1"/>
</dbReference>
<dbReference type="GO" id="GO:0005829">
    <property type="term" value="C:cytosol"/>
    <property type="evidence" value="ECO:0007669"/>
    <property type="project" value="TreeGrafter"/>
</dbReference>
<dbReference type="PANTHER" id="PTHR11070">
    <property type="entry name" value="UVRD / RECB / PCRA DNA HELICASE FAMILY MEMBER"/>
    <property type="match status" value="1"/>
</dbReference>
<comment type="catalytic activity">
    <reaction evidence="9">
        <text>Couples ATP hydrolysis with the unwinding of duplex DNA by translocating in the 3'-5' direction.</text>
        <dbReference type="EC" id="5.6.2.4"/>
    </reaction>
</comment>
<dbReference type="GO" id="GO:0003677">
    <property type="term" value="F:DNA binding"/>
    <property type="evidence" value="ECO:0007669"/>
    <property type="project" value="UniProtKB-KW"/>
</dbReference>
<dbReference type="GO" id="GO:0000725">
    <property type="term" value="P:recombinational repair"/>
    <property type="evidence" value="ECO:0007669"/>
    <property type="project" value="TreeGrafter"/>
</dbReference>
<evidence type="ECO:0000256" key="10">
    <source>
        <dbReference type="ARBA" id="ARBA00034808"/>
    </source>
</evidence>
<reference evidence="14" key="1">
    <citation type="submission" date="2009-10" db="EMBL/GenBank/DDBJ databases">
        <title>Diversity of trophic interactions inside an arsenic-rich microbial ecosystem.</title>
        <authorList>
            <person name="Bertin P.N."/>
            <person name="Heinrich-Salmeron A."/>
            <person name="Pelletier E."/>
            <person name="Goulhen-Chollet F."/>
            <person name="Arsene-Ploetze F."/>
            <person name="Gallien S."/>
            <person name="Calteau A."/>
            <person name="Vallenet D."/>
            <person name="Casiot C."/>
            <person name="Chane-Woon-Ming B."/>
            <person name="Giloteaux L."/>
            <person name="Barakat M."/>
            <person name="Bonnefoy V."/>
            <person name="Bruneel O."/>
            <person name="Chandler M."/>
            <person name="Cleiss J."/>
            <person name="Duran R."/>
            <person name="Elbaz-Poulichet F."/>
            <person name="Fonknechten N."/>
            <person name="Lauga B."/>
            <person name="Mornico D."/>
            <person name="Ortet P."/>
            <person name="Schaeffer C."/>
            <person name="Siguier P."/>
            <person name="Alexander Thil Smith A."/>
            <person name="Van Dorsselaer A."/>
            <person name="Weissenbach J."/>
            <person name="Medigue C."/>
            <person name="Le Paslier D."/>
        </authorList>
    </citation>
    <scope>NUCLEOTIDE SEQUENCE</scope>
</reference>
<dbReference type="PROSITE" id="PS51198">
    <property type="entry name" value="UVRD_HELICASE_ATP_BIND"/>
    <property type="match status" value="1"/>
</dbReference>
<keyword evidence="2" id="KW-0235">DNA replication</keyword>
<dbReference type="InterPro" id="IPR014017">
    <property type="entry name" value="DNA_helicase_UvrD-like_C"/>
</dbReference>
<keyword evidence="7" id="KW-0238">DNA-binding</keyword>
<dbReference type="InterPro" id="IPR005752">
    <property type="entry name" value="Helicase_Rep"/>
</dbReference>
<dbReference type="InterPro" id="IPR013986">
    <property type="entry name" value="DExx_box_DNA_helicase_dom_sf"/>
</dbReference>
<dbReference type="InterPro" id="IPR000212">
    <property type="entry name" value="DNA_helicase_UvrD/REP"/>
</dbReference>
<dbReference type="InterPro" id="IPR027417">
    <property type="entry name" value="P-loop_NTPase"/>
</dbReference>
<evidence type="ECO:0000259" key="12">
    <source>
        <dbReference type="PROSITE" id="PS51198"/>
    </source>
</evidence>
<dbReference type="Pfam" id="PF13361">
    <property type="entry name" value="UvrD_C"/>
    <property type="match status" value="1"/>
</dbReference>
<keyword evidence="8" id="KW-0413">Isomerase</keyword>
<evidence type="ECO:0000256" key="7">
    <source>
        <dbReference type="ARBA" id="ARBA00023125"/>
    </source>
</evidence>
<evidence type="ECO:0000313" key="14">
    <source>
        <dbReference type="EMBL" id="CBI10967.1"/>
    </source>
</evidence>
<comment type="caution">
    <text evidence="14">The sequence shown here is derived from an EMBL/GenBank/DDBJ whole genome shotgun (WGS) entry which is preliminary data.</text>
</comment>
<protein>
    <recommendedName>
        <fullName evidence="10">DNA 3'-5' helicase</fullName>
        <ecNumber evidence="10">5.6.2.4</ecNumber>
    </recommendedName>
</protein>
<name>E6QUP4_9ZZZZ</name>
<dbReference type="EMBL" id="CABR01000114">
    <property type="protein sequence ID" value="CBI10967.1"/>
    <property type="molecule type" value="Genomic_DNA"/>
</dbReference>